<keyword evidence="2" id="KW-0732">Signal</keyword>
<keyword evidence="4" id="KW-1185">Reference proteome</keyword>
<proteinExistence type="predicted"/>
<evidence type="ECO:0000313" key="3">
    <source>
        <dbReference type="EMBL" id="KAK0515303.1"/>
    </source>
</evidence>
<dbReference type="AlphaFoldDB" id="A0AA39R8K5"/>
<name>A0AA39R8K5_9LECA</name>
<evidence type="ECO:0000256" key="1">
    <source>
        <dbReference type="SAM" id="MobiDB-lite"/>
    </source>
</evidence>
<protein>
    <submittedName>
        <fullName evidence="3">Uncharacterized protein</fullName>
    </submittedName>
</protein>
<feature type="chain" id="PRO_5041394786" evidence="2">
    <location>
        <begin position="19"/>
        <end position="114"/>
    </location>
</feature>
<evidence type="ECO:0000256" key="2">
    <source>
        <dbReference type="SAM" id="SignalP"/>
    </source>
</evidence>
<feature type="signal peptide" evidence="2">
    <location>
        <begin position="1"/>
        <end position="18"/>
    </location>
</feature>
<sequence length="114" mass="12706">MQFLLYTTMLISTTLVLALPVPTASSISSHDYHRLSHISPIWSEDEPSQRGDKDDETSDYRTLSVESYSYKFSRGRVPDANRDGGEGGDAETMGYLSTLDVRQWGCLSTPDVPQ</sequence>
<organism evidence="3 4">
    <name type="scientific">Cladonia borealis</name>
    <dbReference type="NCBI Taxonomy" id="184061"/>
    <lineage>
        <taxon>Eukaryota</taxon>
        <taxon>Fungi</taxon>
        <taxon>Dikarya</taxon>
        <taxon>Ascomycota</taxon>
        <taxon>Pezizomycotina</taxon>
        <taxon>Lecanoromycetes</taxon>
        <taxon>OSLEUM clade</taxon>
        <taxon>Lecanoromycetidae</taxon>
        <taxon>Lecanorales</taxon>
        <taxon>Lecanorineae</taxon>
        <taxon>Cladoniaceae</taxon>
        <taxon>Cladonia</taxon>
    </lineage>
</organism>
<evidence type="ECO:0000313" key="4">
    <source>
        <dbReference type="Proteomes" id="UP001166286"/>
    </source>
</evidence>
<accession>A0AA39R8K5</accession>
<feature type="region of interest" description="Disordered" evidence="1">
    <location>
        <begin position="38"/>
        <end position="60"/>
    </location>
</feature>
<dbReference type="Proteomes" id="UP001166286">
    <property type="component" value="Unassembled WGS sequence"/>
</dbReference>
<comment type="caution">
    <text evidence="3">The sequence shown here is derived from an EMBL/GenBank/DDBJ whole genome shotgun (WGS) entry which is preliminary data.</text>
</comment>
<dbReference type="EMBL" id="JAFEKC020000004">
    <property type="protein sequence ID" value="KAK0515303.1"/>
    <property type="molecule type" value="Genomic_DNA"/>
</dbReference>
<reference evidence="3" key="1">
    <citation type="submission" date="2023-03" db="EMBL/GenBank/DDBJ databases">
        <title>Complete genome of Cladonia borealis.</title>
        <authorList>
            <person name="Park H."/>
        </authorList>
    </citation>
    <scope>NUCLEOTIDE SEQUENCE</scope>
    <source>
        <strain evidence="3">ANT050790</strain>
    </source>
</reference>
<gene>
    <name evidence="3" type="ORF">JMJ35_002682</name>
</gene>